<dbReference type="Gene3D" id="1.20.120.1630">
    <property type="match status" value="1"/>
</dbReference>
<accession>A0AAE8MXU0</accession>
<feature type="transmembrane region" description="Helical" evidence="10">
    <location>
        <begin position="64"/>
        <end position="85"/>
    </location>
</feature>
<dbReference type="Proteomes" id="UP001187682">
    <property type="component" value="Unassembled WGS sequence"/>
</dbReference>
<feature type="transmembrane region" description="Helical" evidence="10">
    <location>
        <begin position="91"/>
        <end position="110"/>
    </location>
</feature>
<dbReference type="InterPro" id="IPR025770">
    <property type="entry name" value="PPMT_MeTrfase"/>
</dbReference>
<evidence type="ECO:0000313" key="12">
    <source>
        <dbReference type="EMBL" id="SPO01137.1"/>
    </source>
</evidence>
<dbReference type="GO" id="GO:0005789">
    <property type="term" value="C:endoplasmic reticulum membrane"/>
    <property type="evidence" value="ECO:0007669"/>
    <property type="project" value="UniProtKB-SubCell"/>
</dbReference>
<keyword evidence="13" id="KW-1185">Reference proteome</keyword>
<dbReference type="EC" id="2.1.1.100" evidence="3 10"/>
<dbReference type="PANTHER" id="PTHR12714:SF9">
    <property type="entry name" value="PROTEIN-S-ISOPRENYLCYSTEINE O-METHYLTRANSFERASE"/>
    <property type="match status" value="1"/>
</dbReference>
<evidence type="ECO:0000256" key="2">
    <source>
        <dbReference type="ARBA" id="ARBA00009140"/>
    </source>
</evidence>
<gene>
    <name evidence="12" type="ORF">DNG_03884</name>
</gene>
<proteinExistence type="inferred from homology"/>
<evidence type="ECO:0000256" key="10">
    <source>
        <dbReference type="RuleBase" id="RU362022"/>
    </source>
</evidence>
<dbReference type="GO" id="GO:0032259">
    <property type="term" value="P:methylation"/>
    <property type="evidence" value="ECO:0007669"/>
    <property type="project" value="UniProtKB-KW"/>
</dbReference>
<dbReference type="Pfam" id="PF04140">
    <property type="entry name" value="ICMT"/>
    <property type="match status" value="1"/>
</dbReference>
<sequence length="290" mass="31799">MIARSHGTRDLPSSDPPEPKADRGPPQPPSPPLPPSAAERDPPPPDKQLYPGHPRSLSGIALRAFLLGATLSLSLALLILALTSTPPTTPLWRIPFFFAALSTFHFLEFWTTARYNTPAADVDAFLLASNWPAYAIAHASATAECLVTGVFFPDRAWAPAALGGPALTRALIGLGLVMVAVGQAVRTVAMVQCGESFNHIVQSRKKDSHFLVTSGVYAVFRHPSYFGFFWWSVGTQLVLGNAVCSVAYAVVVWKFFSARIPREERFLVGFFGVEYVEYRNRVKTWIPFIQ</sequence>
<dbReference type="InterPro" id="IPR007269">
    <property type="entry name" value="ICMT_MeTrfase"/>
</dbReference>
<keyword evidence="4 10" id="KW-0489">Methyltransferase</keyword>
<evidence type="ECO:0000256" key="7">
    <source>
        <dbReference type="ARBA" id="ARBA00022692"/>
    </source>
</evidence>
<keyword evidence="6 10" id="KW-0949">S-adenosyl-L-methionine</keyword>
<dbReference type="AlphaFoldDB" id="A0AAE8MXU0"/>
<comment type="caution">
    <text evidence="12">The sequence shown here is derived from an EMBL/GenBank/DDBJ whole genome shotgun (WGS) entry which is preliminary data.</text>
</comment>
<evidence type="ECO:0000256" key="11">
    <source>
        <dbReference type="SAM" id="MobiDB-lite"/>
    </source>
</evidence>
<feature type="transmembrane region" description="Helical" evidence="10">
    <location>
        <begin position="171"/>
        <end position="189"/>
    </location>
</feature>
<evidence type="ECO:0000256" key="6">
    <source>
        <dbReference type="ARBA" id="ARBA00022691"/>
    </source>
</evidence>
<comment type="similarity">
    <text evidence="2 10">Belongs to the class VI-like SAM-binding methyltransferase superfamily. Isoprenylcysteine carboxyl methyltransferase family.</text>
</comment>
<evidence type="ECO:0000313" key="13">
    <source>
        <dbReference type="Proteomes" id="UP001187682"/>
    </source>
</evidence>
<name>A0AAE8MXU0_9PEZI</name>
<dbReference type="EMBL" id="ONZQ02000004">
    <property type="protein sequence ID" value="SPO01137.1"/>
    <property type="molecule type" value="Genomic_DNA"/>
</dbReference>
<keyword evidence="9 10" id="KW-0472">Membrane</keyword>
<keyword evidence="7 10" id="KW-0812">Transmembrane</keyword>
<keyword evidence="8 10" id="KW-1133">Transmembrane helix</keyword>
<keyword evidence="5" id="KW-0808">Transferase</keyword>
<reference evidence="12" key="1">
    <citation type="submission" date="2018-03" db="EMBL/GenBank/DDBJ databases">
        <authorList>
            <person name="Guldener U."/>
        </authorList>
    </citation>
    <scope>NUCLEOTIDE SEQUENCE</scope>
</reference>
<feature type="region of interest" description="Disordered" evidence="11">
    <location>
        <begin position="1"/>
        <end position="52"/>
    </location>
</feature>
<evidence type="ECO:0000256" key="1">
    <source>
        <dbReference type="ARBA" id="ARBA00004141"/>
    </source>
</evidence>
<dbReference type="GO" id="GO:0004671">
    <property type="term" value="F:protein C-terminal S-isoprenylcysteine carboxyl O-methyltransferase activity"/>
    <property type="evidence" value="ECO:0007669"/>
    <property type="project" value="UniProtKB-EC"/>
</dbReference>
<protein>
    <recommendedName>
        <fullName evidence="3 10">Protein-S-isoprenylcysteine O-methyltransferase</fullName>
        <ecNumber evidence="3 10">2.1.1.100</ecNumber>
    </recommendedName>
</protein>
<feature type="transmembrane region" description="Helical" evidence="10">
    <location>
        <begin position="131"/>
        <end position="151"/>
    </location>
</feature>
<evidence type="ECO:0000256" key="3">
    <source>
        <dbReference type="ARBA" id="ARBA00012151"/>
    </source>
</evidence>
<feature type="compositionally biased region" description="Pro residues" evidence="11">
    <location>
        <begin position="25"/>
        <end position="35"/>
    </location>
</feature>
<evidence type="ECO:0000256" key="9">
    <source>
        <dbReference type="ARBA" id="ARBA00023136"/>
    </source>
</evidence>
<keyword evidence="10" id="KW-0256">Endoplasmic reticulum</keyword>
<comment type="catalytic activity">
    <reaction evidence="10">
        <text>[protein]-C-terminal S-[(2E,6E)-farnesyl]-L-cysteine + S-adenosyl-L-methionine = [protein]-C-terminal S-[(2E,6E)-farnesyl]-L-cysteine methyl ester + S-adenosyl-L-homocysteine</text>
        <dbReference type="Rhea" id="RHEA:21672"/>
        <dbReference type="Rhea" id="RHEA-COMP:12125"/>
        <dbReference type="Rhea" id="RHEA-COMP:12126"/>
        <dbReference type="ChEBI" id="CHEBI:57856"/>
        <dbReference type="ChEBI" id="CHEBI:59789"/>
        <dbReference type="ChEBI" id="CHEBI:90510"/>
        <dbReference type="ChEBI" id="CHEBI:90511"/>
        <dbReference type="EC" id="2.1.1.100"/>
    </reaction>
</comment>
<dbReference type="PANTHER" id="PTHR12714">
    <property type="entry name" value="PROTEIN-S ISOPRENYLCYSTEINE O-METHYLTRANSFERASE"/>
    <property type="match status" value="1"/>
</dbReference>
<evidence type="ECO:0000256" key="5">
    <source>
        <dbReference type="ARBA" id="ARBA00022679"/>
    </source>
</evidence>
<comment type="subcellular location">
    <subcellularLocation>
        <location evidence="10">Endoplasmic reticulum membrane</location>
        <topology evidence="10">Multi-pass membrane protein</topology>
    </subcellularLocation>
    <subcellularLocation>
        <location evidence="1">Membrane</location>
        <topology evidence="1">Multi-pass membrane protein</topology>
    </subcellularLocation>
</comment>
<evidence type="ECO:0000256" key="4">
    <source>
        <dbReference type="ARBA" id="ARBA00022603"/>
    </source>
</evidence>
<dbReference type="PROSITE" id="PS51564">
    <property type="entry name" value="SAM_ICMT"/>
    <property type="match status" value="1"/>
</dbReference>
<evidence type="ECO:0000256" key="8">
    <source>
        <dbReference type="ARBA" id="ARBA00022989"/>
    </source>
</evidence>
<feature type="transmembrane region" description="Helical" evidence="10">
    <location>
        <begin position="237"/>
        <end position="256"/>
    </location>
</feature>
<organism evidence="12 13">
    <name type="scientific">Cephalotrichum gorgonifer</name>
    <dbReference type="NCBI Taxonomy" id="2041049"/>
    <lineage>
        <taxon>Eukaryota</taxon>
        <taxon>Fungi</taxon>
        <taxon>Dikarya</taxon>
        <taxon>Ascomycota</taxon>
        <taxon>Pezizomycotina</taxon>
        <taxon>Sordariomycetes</taxon>
        <taxon>Hypocreomycetidae</taxon>
        <taxon>Microascales</taxon>
        <taxon>Microascaceae</taxon>
        <taxon>Cephalotrichum</taxon>
    </lineage>
</organism>